<evidence type="ECO:0000256" key="5">
    <source>
        <dbReference type="ARBA" id="ARBA00022741"/>
    </source>
</evidence>
<name>A0A7Y9Z8U5_9MICO</name>
<evidence type="ECO:0000256" key="8">
    <source>
        <dbReference type="ARBA" id="ARBA00048090"/>
    </source>
</evidence>
<sequence length="167" mass="17774">MRVVVMGVTGCGKSSAGTAVAASLGIPFAEADDFHSESNVAKMAAGIPLTDADRWPWLDAVGSWLASHQDAVVACSALKRSYRDRLRVDAGAVLFVHLAAKKSTLAVRVEKRSETEGHFAGTDLLDSQYATLEPLGLDEVGGTIDVSHFTAREVSREVADLIALQDY</sequence>
<evidence type="ECO:0000256" key="2">
    <source>
        <dbReference type="ARBA" id="ARBA00008420"/>
    </source>
</evidence>
<dbReference type="EMBL" id="JACBZO010000001">
    <property type="protein sequence ID" value="NYI40746.1"/>
    <property type="molecule type" value="Genomic_DNA"/>
</dbReference>
<dbReference type="NCBIfam" id="TIGR01313">
    <property type="entry name" value="therm_gnt_kin"/>
    <property type="match status" value="1"/>
</dbReference>
<comment type="pathway">
    <text evidence="1">Carbohydrate acid metabolism.</text>
</comment>
<evidence type="ECO:0000313" key="11">
    <source>
        <dbReference type="Proteomes" id="UP000547973"/>
    </source>
</evidence>
<comment type="caution">
    <text evidence="10">The sequence shown here is derived from an EMBL/GenBank/DDBJ whole genome shotgun (WGS) entry which is preliminary data.</text>
</comment>
<dbReference type="GO" id="GO:0005737">
    <property type="term" value="C:cytoplasm"/>
    <property type="evidence" value="ECO:0007669"/>
    <property type="project" value="TreeGrafter"/>
</dbReference>
<accession>A0A7Y9Z8U5</accession>
<protein>
    <recommendedName>
        <fullName evidence="3 9">Gluconokinase</fullName>
        <ecNumber evidence="3 9">2.7.1.12</ecNumber>
    </recommendedName>
</protein>
<dbReference type="PANTHER" id="PTHR43442:SF3">
    <property type="entry name" value="GLUCONOKINASE-RELATED"/>
    <property type="match status" value="1"/>
</dbReference>
<evidence type="ECO:0000256" key="4">
    <source>
        <dbReference type="ARBA" id="ARBA00022679"/>
    </source>
</evidence>
<keyword evidence="5 9" id="KW-0547">Nucleotide-binding</keyword>
<comment type="catalytic activity">
    <reaction evidence="8 9">
        <text>D-gluconate + ATP = 6-phospho-D-gluconate + ADP + H(+)</text>
        <dbReference type="Rhea" id="RHEA:19433"/>
        <dbReference type="ChEBI" id="CHEBI:15378"/>
        <dbReference type="ChEBI" id="CHEBI:18391"/>
        <dbReference type="ChEBI" id="CHEBI:30616"/>
        <dbReference type="ChEBI" id="CHEBI:58759"/>
        <dbReference type="ChEBI" id="CHEBI:456216"/>
        <dbReference type="EC" id="2.7.1.12"/>
    </reaction>
</comment>
<evidence type="ECO:0000256" key="1">
    <source>
        <dbReference type="ARBA" id="ARBA00004761"/>
    </source>
</evidence>
<dbReference type="Proteomes" id="UP000547973">
    <property type="component" value="Unassembled WGS sequence"/>
</dbReference>
<gene>
    <name evidence="10" type="ORF">BKA03_000865</name>
</gene>
<dbReference type="Gene3D" id="3.40.50.300">
    <property type="entry name" value="P-loop containing nucleotide triphosphate hydrolases"/>
    <property type="match status" value="1"/>
</dbReference>
<keyword evidence="6 9" id="KW-0418">Kinase</keyword>
<reference evidence="10 11" key="1">
    <citation type="submission" date="2020-07" db="EMBL/GenBank/DDBJ databases">
        <title>Sequencing the genomes of 1000 actinobacteria strains.</title>
        <authorList>
            <person name="Klenk H.-P."/>
        </authorList>
    </citation>
    <scope>NUCLEOTIDE SEQUENCE [LARGE SCALE GENOMIC DNA]</scope>
    <source>
        <strain evidence="10 11">DSM 19970</strain>
    </source>
</reference>
<evidence type="ECO:0000256" key="7">
    <source>
        <dbReference type="ARBA" id="ARBA00022840"/>
    </source>
</evidence>
<dbReference type="InterPro" id="IPR006001">
    <property type="entry name" value="Therm_gnt_kin"/>
</dbReference>
<dbReference type="AlphaFoldDB" id="A0A7Y9Z8U5"/>
<dbReference type="InterPro" id="IPR031322">
    <property type="entry name" value="Shikimate/glucono_kinase"/>
</dbReference>
<evidence type="ECO:0000256" key="6">
    <source>
        <dbReference type="ARBA" id="ARBA00022777"/>
    </source>
</evidence>
<dbReference type="RefSeq" id="WP_238579387.1">
    <property type="nucleotide sequence ID" value="NZ_BBRC01000003.1"/>
</dbReference>
<dbReference type="GO" id="GO:0046316">
    <property type="term" value="F:gluconokinase activity"/>
    <property type="evidence" value="ECO:0007669"/>
    <property type="project" value="UniProtKB-EC"/>
</dbReference>
<dbReference type="EC" id="2.7.1.12" evidence="3 9"/>
<dbReference type="GO" id="GO:0005975">
    <property type="term" value="P:carbohydrate metabolic process"/>
    <property type="evidence" value="ECO:0007669"/>
    <property type="project" value="InterPro"/>
</dbReference>
<keyword evidence="4 9" id="KW-0808">Transferase</keyword>
<dbReference type="GO" id="GO:0005524">
    <property type="term" value="F:ATP binding"/>
    <property type="evidence" value="ECO:0007669"/>
    <property type="project" value="UniProtKB-KW"/>
</dbReference>
<dbReference type="PANTHER" id="PTHR43442">
    <property type="entry name" value="GLUCONOKINASE-RELATED"/>
    <property type="match status" value="1"/>
</dbReference>
<dbReference type="SUPFAM" id="SSF52540">
    <property type="entry name" value="P-loop containing nucleoside triphosphate hydrolases"/>
    <property type="match status" value="1"/>
</dbReference>
<keyword evidence="11" id="KW-1185">Reference proteome</keyword>
<dbReference type="Pfam" id="PF01202">
    <property type="entry name" value="SKI"/>
    <property type="match status" value="1"/>
</dbReference>
<keyword evidence="7 9" id="KW-0067">ATP-binding</keyword>
<evidence type="ECO:0000256" key="3">
    <source>
        <dbReference type="ARBA" id="ARBA00012054"/>
    </source>
</evidence>
<dbReference type="CDD" id="cd02021">
    <property type="entry name" value="GntK"/>
    <property type="match status" value="1"/>
</dbReference>
<proteinExistence type="inferred from homology"/>
<dbReference type="InterPro" id="IPR027417">
    <property type="entry name" value="P-loop_NTPase"/>
</dbReference>
<organism evidence="10 11">
    <name type="scientific">Demequina lutea</name>
    <dbReference type="NCBI Taxonomy" id="431489"/>
    <lineage>
        <taxon>Bacteria</taxon>
        <taxon>Bacillati</taxon>
        <taxon>Actinomycetota</taxon>
        <taxon>Actinomycetes</taxon>
        <taxon>Micrococcales</taxon>
        <taxon>Demequinaceae</taxon>
        <taxon>Demequina</taxon>
    </lineage>
</organism>
<evidence type="ECO:0000313" key="10">
    <source>
        <dbReference type="EMBL" id="NYI40746.1"/>
    </source>
</evidence>
<evidence type="ECO:0000256" key="9">
    <source>
        <dbReference type="RuleBase" id="RU363066"/>
    </source>
</evidence>
<comment type="similarity">
    <text evidence="2 9">Belongs to the gluconokinase GntK/GntV family.</text>
</comment>